<evidence type="ECO:0000256" key="1">
    <source>
        <dbReference type="SAM" id="SignalP"/>
    </source>
</evidence>
<dbReference type="RefSeq" id="WP_138078012.1">
    <property type="nucleotide sequence ID" value="NZ_VAJM01000004.1"/>
</dbReference>
<reference evidence="2 3" key="1">
    <citation type="submission" date="2019-05" db="EMBL/GenBank/DDBJ databases">
        <title>Hymenobacter edaphi sp. nov., isolated from abandoned arsenic-contaminated farmland soil.</title>
        <authorList>
            <person name="Nie L."/>
        </authorList>
    </citation>
    <scope>NUCLEOTIDE SEQUENCE [LARGE SCALE GENOMIC DNA]</scope>
    <source>
        <strain evidence="2 3">1-3-3-8</strain>
    </source>
</reference>
<evidence type="ECO:0000313" key="3">
    <source>
        <dbReference type="Proteomes" id="UP000305517"/>
    </source>
</evidence>
<protein>
    <submittedName>
        <fullName evidence="2">Uncharacterized protein</fullName>
    </submittedName>
</protein>
<feature type="chain" id="PRO_5024450324" evidence="1">
    <location>
        <begin position="22"/>
        <end position="106"/>
    </location>
</feature>
<sequence>MLRKLFIILVILWSASQNAHAQRRAERKALRVFCHRILPNVNAEHFYPHHRAAPICYDGTVAPQCVGDWWLDPTWYKDVRGRSRFHPQMRDFSVYRSVARRIRITN</sequence>
<accession>A0A5R8WRH6</accession>
<dbReference type="EMBL" id="VAJM01000004">
    <property type="protein sequence ID" value="TLM93347.1"/>
    <property type="molecule type" value="Genomic_DNA"/>
</dbReference>
<dbReference type="AlphaFoldDB" id="A0A5R8WRH6"/>
<keyword evidence="1" id="KW-0732">Signal</keyword>
<proteinExistence type="predicted"/>
<keyword evidence="3" id="KW-1185">Reference proteome</keyword>
<feature type="signal peptide" evidence="1">
    <location>
        <begin position="1"/>
        <end position="21"/>
    </location>
</feature>
<comment type="caution">
    <text evidence="2">The sequence shown here is derived from an EMBL/GenBank/DDBJ whole genome shotgun (WGS) entry which is preliminary data.</text>
</comment>
<evidence type="ECO:0000313" key="2">
    <source>
        <dbReference type="EMBL" id="TLM93347.1"/>
    </source>
</evidence>
<dbReference type="Proteomes" id="UP000305517">
    <property type="component" value="Unassembled WGS sequence"/>
</dbReference>
<organism evidence="2 3">
    <name type="scientific">Hymenobacter jeollabukensis</name>
    <dbReference type="NCBI Taxonomy" id="2025313"/>
    <lineage>
        <taxon>Bacteria</taxon>
        <taxon>Pseudomonadati</taxon>
        <taxon>Bacteroidota</taxon>
        <taxon>Cytophagia</taxon>
        <taxon>Cytophagales</taxon>
        <taxon>Hymenobacteraceae</taxon>
        <taxon>Hymenobacter</taxon>
    </lineage>
</organism>
<gene>
    <name evidence="2" type="ORF">FDY95_12090</name>
</gene>
<name>A0A5R8WRH6_9BACT</name>